<keyword evidence="1 3" id="KW-0032">Aminotransferase</keyword>
<comment type="cofactor">
    <cofactor evidence="1">
        <name>pyridoxal 5'-phosphate</name>
        <dbReference type="ChEBI" id="CHEBI:597326"/>
    </cofactor>
</comment>
<dbReference type="InterPro" id="IPR004838">
    <property type="entry name" value="NHTrfase_class1_PyrdxlP-BS"/>
</dbReference>
<comment type="caution">
    <text evidence="3">The sequence shown here is derived from an EMBL/GenBank/DDBJ whole genome shotgun (WGS) entry which is preliminary data.</text>
</comment>
<dbReference type="EMBL" id="ACJX03000001">
    <property type="protein sequence ID" value="KRT34490.1"/>
    <property type="molecule type" value="Genomic_DNA"/>
</dbReference>
<dbReference type="InterPro" id="IPR004839">
    <property type="entry name" value="Aminotransferase_I/II_large"/>
</dbReference>
<evidence type="ECO:0000313" key="3">
    <source>
        <dbReference type="EMBL" id="KRT34490.1"/>
    </source>
</evidence>
<dbReference type="CDD" id="cd00609">
    <property type="entry name" value="AAT_like"/>
    <property type="match status" value="1"/>
</dbReference>
<accession>A0A0T5X800</accession>
<evidence type="ECO:0000313" key="4">
    <source>
        <dbReference type="Proteomes" id="UP000005273"/>
    </source>
</evidence>
<dbReference type="SUPFAM" id="SSF53383">
    <property type="entry name" value="PLP-dependent transferases"/>
    <property type="match status" value="1"/>
</dbReference>
<evidence type="ECO:0000256" key="1">
    <source>
        <dbReference type="RuleBase" id="RU000481"/>
    </source>
</evidence>
<keyword evidence="4" id="KW-1185">Reference proteome</keyword>
<protein>
    <recommendedName>
        <fullName evidence="1">Aminotransferase</fullName>
        <ecNumber evidence="1">2.6.1.-</ecNumber>
    </recommendedName>
</protein>
<name>A0A0T5X800_9BACT</name>
<dbReference type="GO" id="GO:0008483">
    <property type="term" value="F:transaminase activity"/>
    <property type="evidence" value="ECO:0007669"/>
    <property type="project" value="UniProtKB-KW"/>
</dbReference>
<reference evidence="4" key="1">
    <citation type="submission" date="2012-09" db="EMBL/GenBank/DDBJ databases">
        <authorList>
            <person name="Weinstock G."/>
            <person name="Sodergren E."/>
            <person name="Clifton S."/>
            <person name="Fulton L."/>
            <person name="Fulton B."/>
            <person name="Courtney L."/>
            <person name="Fronick C."/>
            <person name="Harrison M."/>
            <person name="Strong C."/>
            <person name="Farmer C."/>
            <person name="Delehaunty K."/>
            <person name="Markovic C."/>
            <person name="Hall O."/>
            <person name="Minx P."/>
            <person name="Tomlinson C."/>
            <person name="Mitreva M."/>
            <person name="Nelson J."/>
            <person name="Hou S."/>
            <person name="Wollam A."/>
            <person name="Pepin K.H."/>
            <person name="Johnson M."/>
            <person name="Bhonagiri V."/>
            <person name="Nash W.E."/>
            <person name="Suruliraj S."/>
            <person name="Warren W."/>
            <person name="Chinwalla A."/>
            <person name="Mardis E.R."/>
            <person name="Wilson R.K."/>
        </authorList>
    </citation>
    <scope>NUCLEOTIDE SEQUENCE [LARGE SCALE GENOMIC DNA]</scope>
    <source>
        <strain evidence="4">OS1</strain>
    </source>
</reference>
<dbReference type="Gene3D" id="3.90.1150.10">
    <property type="entry name" value="Aspartate Aminotransferase, domain 1"/>
    <property type="match status" value="1"/>
</dbReference>
<dbReference type="AlphaFoldDB" id="A0A0T5X800"/>
<dbReference type="RefSeq" id="WP_009200630.1">
    <property type="nucleotide sequence ID" value="NZ_ACJX03000001.1"/>
</dbReference>
<keyword evidence="1 3" id="KW-0808">Transferase</keyword>
<dbReference type="InterPro" id="IPR015422">
    <property type="entry name" value="PyrdxlP-dep_Trfase_small"/>
</dbReference>
<dbReference type="PROSITE" id="PS00105">
    <property type="entry name" value="AA_TRANSFER_CLASS_1"/>
    <property type="match status" value="1"/>
</dbReference>
<feature type="domain" description="Aminotransferase class I/classII large" evidence="2">
    <location>
        <begin position="45"/>
        <end position="353"/>
    </location>
</feature>
<organism evidence="3 4">
    <name type="scientific">Acetomicrobium hydrogeniformans ATCC BAA-1850</name>
    <dbReference type="NCBI Taxonomy" id="592015"/>
    <lineage>
        <taxon>Bacteria</taxon>
        <taxon>Thermotogati</taxon>
        <taxon>Synergistota</taxon>
        <taxon>Synergistia</taxon>
        <taxon>Synergistales</taxon>
        <taxon>Acetomicrobiaceae</taxon>
        <taxon>Acetomicrobium</taxon>
    </lineage>
</organism>
<comment type="similarity">
    <text evidence="1">Belongs to the class-I pyridoxal-phosphate-dependent aminotransferase family.</text>
</comment>
<dbReference type="EC" id="2.6.1.-" evidence="1"/>
<dbReference type="Gene3D" id="3.40.640.10">
    <property type="entry name" value="Type I PLP-dependent aspartate aminotransferase-like (Major domain)"/>
    <property type="match status" value="1"/>
</dbReference>
<dbReference type="GO" id="GO:0030170">
    <property type="term" value="F:pyridoxal phosphate binding"/>
    <property type="evidence" value="ECO:0007669"/>
    <property type="project" value="InterPro"/>
</dbReference>
<sequence length="365" mass="41450">MAFKRMELEDWFDNYQFEVDYDIGESGVKFFTIKDLGVDLSDVQLRYGHHKGNPELRELIASGFSGLKASHVAVTSGASESIFAIMASLLGPSDNVLVEVPTYPSLYHIPQSLERDVSLYFLKYEDEFKLDIDRLAKEIRPNTKLICLTHPNNPTGSVITKTELEEVVKLVESKGIYLLMDETYRDLTFDEPLPLAATLSPKVISVSSMSKAFGVPGIRIGWVAADEWIIDSVRAVREQVTICNPAPSEKIAMSILQRKDEFLKGIKANVIDNFKLMNEWIQKRDDIEWIPPKGGVVGFPRLVKDEAADDLCRLLVERYRTFVVPGYCLKMPRHFRLGYGGHREEIINGLERLDKALRELYSTQK</sequence>
<dbReference type="PANTHER" id="PTHR43510">
    <property type="entry name" value="AMINOTRANSFERASE FUNCTION, HYPOTHETICAL (EUROFUNG)"/>
    <property type="match status" value="1"/>
</dbReference>
<dbReference type="InterPro" id="IPR015424">
    <property type="entry name" value="PyrdxlP-dep_Trfase"/>
</dbReference>
<proteinExistence type="inferred from homology"/>
<dbReference type="Proteomes" id="UP000005273">
    <property type="component" value="Unassembled WGS sequence"/>
</dbReference>
<gene>
    <name evidence="3" type="ORF">HMPREF1705_03122</name>
</gene>
<dbReference type="Pfam" id="PF00155">
    <property type="entry name" value="Aminotran_1_2"/>
    <property type="match status" value="1"/>
</dbReference>
<evidence type="ECO:0000259" key="2">
    <source>
        <dbReference type="Pfam" id="PF00155"/>
    </source>
</evidence>
<dbReference type="STRING" id="592015.HMPREF1705_03122"/>
<dbReference type="InterPro" id="IPR015421">
    <property type="entry name" value="PyrdxlP-dep_Trfase_major"/>
</dbReference>
<dbReference type="PANTHER" id="PTHR43510:SF1">
    <property type="entry name" value="AMINOTRANSFERASE FUNCTION, HYPOTHETICAL (EUROFUNG)"/>
    <property type="match status" value="1"/>
</dbReference>
<dbReference type="OrthoDB" id="9803354at2"/>
<dbReference type="eggNOG" id="COG0436">
    <property type="taxonomic scope" value="Bacteria"/>
</dbReference>